<proteinExistence type="predicted"/>
<evidence type="ECO:0008006" key="3">
    <source>
        <dbReference type="Google" id="ProtNLM"/>
    </source>
</evidence>
<evidence type="ECO:0000313" key="2">
    <source>
        <dbReference type="EMBL" id="GAJ16419.1"/>
    </source>
</evidence>
<feature type="transmembrane region" description="Helical" evidence="1">
    <location>
        <begin position="60"/>
        <end position="80"/>
    </location>
</feature>
<dbReference type="EMBL" id="BARW01041404">
    <property type="protein sequence ID" value="GAJ16419.1"/>
    <property type="molecule type" value="Genomic_DNA"/>
</dbReference>
<reference evidence="2" key="1">
    <citation type="journal article" date="2014" name="Front. Microbiol.">
        <title>High frequency of phylogenetically diverse reductive dehalogenase-homologous genes in deep subseafloor sedimentary metagenomes.</title>
        <authorList>
            <person name="Kawai M."/>
            <person name="Futagami T."/>
            <person name="Toyoda A."/>
            <person name="Takaki Y."/>
            <person name="Nishi S."/>
            <person name="Hori S."/>
            <person name="Arai W."/>
            <person name="Tsubouchi T."/>
            <person name="Morono Y."/>
            <person name="Uchiyama I."/>
            <person name="Ito T."/>
            <person name="Fujiyama A."/>
            <person name="Inagaki F."/>
            <person name="Takami H."/>
        </authorList>
    </citation>
    <scope>NUCLEOTIDE SEQUENCE</scope>
    <source>
        <strain evidence="2">Expedition CK06-06</strain>
    </source>
</reference>
<feature type="non-terminal residue" evidence="2">
    <location>
        <position position="1"/>
    </location>
</feature>
<evidence type="ECO:0000256" key="1">
    <source>
        <dbReference type="SAM" id="Phobius"/>
    </source>
</evidence>
<dbReference type="AlphaFoldDB" id="X1UFW0"/>
<feature type="non-terminal residue" evidence="2">
    <location>
        <position position="97"/>
    </location>
</feature>
<gene>
    <name evidence="2" type="ORF">S12H4_62017</name>
</gene>
<comment type="caution">
    <text evidence="2">The sequence shown here is derived from an EMBL/GenBank/DDBJ whole genome shotgun (WGS) entry which is preliminary data.</text>
</comment>
<organism evidence="2">
    <name type="scientific">marine sediment metagenome</name>
    <dbReference type="NCBI Taxonomy" id="412755"/>
    <lineage>
        <taxon>unclassified sequences</taxon>
        <taxon>metagenomes</taxon>
        <taxon>ecological metagenomes</taxon>
    </lineage>
</organism>
<accession>X1UFW0</accession>
<sequence>TSAGAKFINDWVLGCLKPLLTIALLTLSILSFTAHGHPHSHHLEHSHVHNDKSASSITPWALFAIFVFGPCEPLIPILMYPAAKNGFFEVLLVVFVF</sequence>
<keyword evidence="1" id="KW-0472">Membrane</keyword>
<keyword evidence="1" id="KW-1133">Transmembrane helix</keyword>
<keyword evidence="1" id="KW-0812">Transmembrane</keyword>
<name>X1UFW0_9ZZZZ</name>
<protein>
    <recommendedName>
        <fullName evidence="3">Urease accessory protein UreH-like transmembrane domain-containing protein</fullName>
    </recommendedName>
</protein>